<dbReference type="GO" id="GO:0005886">
    <property type="term" value="C:plasma membrane"/>
    <property type="evidence" value="ECO:0007669"/>
    <property type="project" value="UniProtKB-SubCell"/>
</dbReference>
<proteinExistence type="predicted"/>
<dbReference type="AlphaFoldDB" id="A0A1I0ZF96"/>
<feature type="transmembrane region" description="Helical" evidence="8">
    <location>
        <begin position="12"/>
        <end position="33"/>
    </location>
</feature>
<name>A0A1I0ZF96_9BACI</name>
<reference evidence="9 10" key="1">
    <citation type="submission" date="2016-10" db="EMBL/GenBank/DDBJ databases">
        <authorList>
            <person name="de Groot N.N."/>
        </authorList>
    </citation>
    <scope>NUCLEOTIDE SEQUENCE [LARGE SCALE GENOMIC DNA]</scope>
    <source>
        <strain evidence="9 10">CGMCC 1.3702</strain>
    </source>
</reference>
<dbReference type="Pfam" id="PF02386">
    <property type="entry name" value="TrkH"/>
    <property type="match status" value="1"/>
</dbReference>
<accession>A0A1I0ZF96</accession>
<evidence type="ECO:0000256" key="4">
    <source>
        <dbReference type="ARBA" id="ARBA00022692"/>
    </source>
</evidence>
<gene>
    <name evidence="9" type="ORF">SAMN04488072_11111</name>
</gene>
<dbReference type="OrthoDB" id="9810952at2"/>
<keyword evidence="7 8" id="KW-0472">Membrane</keyword>
<evidence type="ECO:0000256" key="1">
    <source>
        <dbReference type="ARBA" id="ARBA00004651"/>
    </source>
</evidence>
<dbReference type="STRING" id="237679.SAMN04488072_11111"/>
<dbReference type="Proteomes" id="UP000198642">
    <property type="component" value="Unassembled WGS sequence"/>
</dbReference>
<keyword evidence="4 8" id="KW-0812">Transmembrane</keyword>
<evidence type="ECO:0000256" key="7">
    <source>
        <dbReference type="ARBA" id="ARBA00023136"/>
    </source>
</evidence>
<keyword evidence="2" id="KW-0813">Transport</keyword>
<dbReference type="PANTHER" id="PTHR32024">
    <property type="entry name" value="TRK SYSTEM POTASSIUM UPTAKE PROTEIN TRKG-RELATED"/>
    <property type="match status" value="1"/>
</dbReference>
<dbReference type="EMBL" id="FOJW01000011">
    <property type="protein sequence ID" value="SFB24067.1"/>
    <property type="molecule type" value="Genomic_DNA"/>
</dbReference>
<dbReference type="PANTHER" id="PTHR32024:SF1">
    <property type="entry name" value="KTR SYSTEM POTASSIUM UPTAKE PROTEIN B"/>
    <property type="match status" value="1"/>
</dbReference>
<keyword evidence="3" id="KW-1003">Cell membrane</keyword>
<dbReference type="InterPro" id="IPR003445">
    <property type="entry name" value="Cat_transpt"/>
</dbReference>
<evidence type="ECO:0000256" key="6">
    <source>
        <dbReference type="ARBA" id="ARBA00023065"/>
    </source>
</evidence>
<keyword evidence="6" id="KW-0406">Ion transport</keyword>
<evidence type="ECO:0000313" key="10">
    <source>
        <dbReference type="Proteomes" id="UP000198642"/>
    </source>
</evidence>
<sequence length="109" mass="11761">MIYQRSIPNHVVLKALALTIGSIGVVFTTIFLLNLTEDASFLMIMFESVSAFGTLGLSMGLTGSLTLFGKCVIILNMLIGKLGPLTFAFAFAKQSPDLIKYPNEEILTG</sequence>
<keyword evidence="10" id="KW-1185">Reference proteome</keyword>
<keyword evidence="5 8" id="KW-1133">Transmembrane helix</keyword>
<dbReference type="GO" id="GO:0030001">
    <property type="term" value="P:metal ion transport"/>
    <property type="evidence" value="ECO:0007669"/>
    <property type="project" value="UniProtKB-ARBA"/>
</dbReference>
<evidence type="ECO:0000256" key="5">
    <source>
        <dbReference type="ARBA" id="ARBA00022989"/>
    </source>
</evidence>
<dbReference type="RefSeq" id="WP_090239060.1">
    <property type="nucleotide sequence ID" value="NZ_FOJW01000011.1"/>
</dbReference>
<comment type="subcellular location">
    <subcellularLocation>
        <location evidence="1">Cell membrane</location>
        <topology evidence="1">Multi-pass membrane protein</topology>
    </subcellularLocation>
</comment>
<dbReference type="GO" id="GO:0008324">
    <property type="term" value="F:monoatomic cation transmembrane transporter activity"/>
    <property type="evidence" value="ECO:0007669"/>
    <property type="project" value="InterPro"/>
</dbReference>
<evidence type="ECO:0000256" key="3">
    <source>
        <dbReference type="ARBA" id="ARBA00022475"/>
    </source>
</evidence>
<evidence type="ECO:0000256" key="8">
    <source>
        <dbReference type="SAM" id="Phobius"/>
    </source>
</evidence>
<evidence type="ECO:0000313" key="9">
    <source>
        <dbReference type="EMBL" id="SFB24067.1"/>
    </source>
</evidence>
<feature type="transmembrane region" description="Helical" evidence="8">
    <location>
        <begin position="39"/>
        <end position="61"/>
    </location>
</feature>
<evidence type="ECO:0000256" key="2">
    <source>
        <dbReference type="ARBA" id="ARBA00022448"/>
    </source>
</evidence>
<organism evidence="9 10">
    <name type="scientific">Lentibacillus halodurans</name>
    <dbReference type="NCBI Taxonomy" id="237679"/>
    <lineage>
        <taxon>Bacteria</taxon>
        <taxon>Bacillati</taxon>
        <taxon>Bacillota</taxon>
        <taxon>Bacilli</taxon>
        <taxon>Bacillales</taxon>
        <taxon>Bacillaceae</taxon>
        <taxon>Lentibacillus</taxon>
    </lineage>
</organism>
<feature type="transmembrane region" description="Helical" evidence="8">
    <location>
        <begin position="73"/>
        <end position="92"/>
    </location>
</feature>
<protein>
    <submittedName>
        <fullName evidence="9">Cation transport protein</fullName>
    </submittedName>
</protein>